<dbReference type="EMBL" id="FNIA01000014">
    <property type="protein sequence ID" value="SDN07509.1"/>
    <property type="molecule type" value="Genomic_DNA"/>
</dbReference>
<dbReference type="InterPro" id="IPR002808">
    <property type="entry name" value="AdoCbi_amidolase"/>
</dbReference>
<feature type="region of interest" description="Disordered" evidence="1">
    <location>
        <begin position="204"/>
        <end position="223"/>
    </location>
</feature>
<gene>
    <name evidence="2" type="ORF">SAMN05192554_11426</name>
</gene>
<proteinExistence type="predicted"/>
<sequence length="235" mass="23623">MFEPTTRDGVVRLGAPDTTWLSTGWRGGRRVADAAYSVTVPEDWRCDDVAAFVADRIGAAGFDAAEFHGGAPVLLTGVAARHARGARLGPVVAVATAGVSNPAELPMDPPGGELPDGELVPGTVNVVVGTTRALEGGALANLVAVAAEAKAATLLDAVGVPGTTSDAVVVASDPDGEPATFSGSATRVGAAARASVRESVSAALDARYGDDEPPTGVDDARYGVSTDARADTFEL</sequence>
<evidence type="ECO:0000313" key="2">
    <source>
        <dbReference type="EMBL" id="SDN07509.1"/>
    </source>
</evidence>
<organism evidence="2 3">
    <name type="scientific">Haloarchaeobius iranensis</name>
    <dbReference type="NCBI Taxonomy" id="996166"/>
    <lineage>
        <taxon>Archaea</taxon>
        <taxon>Methanobacteriati</taxon>
        <taxon>Methanobacteriota</taxon>
        <taxon>Stenosarchaea group</taxon>
        <taxon>Halobacteria</taxon>
        <taxon>Halobacteriales</taxon>
        <taxon>Halorubellaceae</taxon>
        <taxon>Haloarchaeobius</taxon>
    </lineage>
</organism>
<dbReference type="AlphaFoldDB" id="A0A1G9YEE2"/>
<keyword evidence="3" id="KW-1185">Reference proteome</keyword>
<name>A0A1G9YEE2_9EURY</name>
<dbReference type="Proteomes" id="UP000199370">
    <property type="component" value="Unassembled WGS sequence"/>
</dbReference>
<evidence type="ECO:0000313" key="3">
    <source>
        <dbReference type="Proteomes" id="UP000199370"/>
    </source>
</evidence>
<dbReference type="PANTHER" id="PTHR35336:SF5">
    <property type="entry name" value="ADENOSYLCOBINAMIDE AMIDOHYDROLASE"/>
    <property type="match status" value="1"/>
</dbReference>
<reference evidence="2 3" key="1">
    <citation type="submission" date="2016-10" db="EMBL/GenBank/DDBJ databases">
        <authorList>
            <person name="de Groot N.N."/>
        </authorList>
    </citation>
    <scope>NUCLEOTIDE SEQUENCE [LARGE SCALE GENOMIC DNA]</scope>
    <source>
        <strain evidence="3">EB21,IBRC-M 10013,KCTC 4048</strain>
    </source>
</reference>
<keyword evidence="2" id="KW-0378">Hydrolase</keyword>
<dbReference type="OrthoDB" id="157452at2157"/>
<accession>A0A1G9YEE2</accession>
<dbReference type="GO" id="GO:0016787">
    <property type="term" value="F:hydrolase activity"/>
    <property type="evidence" value="ECO:0007669"/>
    <property type="project" value="UniProtKB-KW"/>
</dbReference>
<dbReference type="RefSeq" id="WP_089734405.1">
    <property type="nucleotide sequence ID" value="NZ_FNIA01000014.1"/>
</dbReference>
<dbReference type="Pfam" id="PF01955">
    <property type="entry name" value="CbiZ"/>
    <property type="match status" value="1"/>
</dbReference>
<dbReference type="STRING" id="996166.SAMN05192554_11426"/>
<protein>
    <submittedName>
        <fullName evidence="2">Adenosylcobinamide hydrolase</fullName>
    </submittedName>
</protein>
<dbReference type="PANTHER" id="PTHR35336">
    <property type="entry name" value="ADENOSYLCOBINAMIDE AMIDOHYDROLASE"/>
    <property type="match status" value="1"/>
</dbReference>
<evidence type="ECO:0000256" key="1">
    <source>
        <dbReference type="SAM" id="MobiDB-lite"/>
    </source>
</evidence>
<dbReference type="InterPro" id="IPR052209">
    <property type="entry name" value="CbiZ"/>
</dbReference>